<dbReference type="PANTHER" id="PTHR47843:SF5">
    <property type="entry name" value="BTB_POZ DOMAIN PROTEIN"/>
    <property type="match status" value="1"/>
</dbReference>
<dbReference type="InterPro" id="IPR011333">
    <property type="entry name" value="SKP1/BTB/POZ_sf"/>
</dbReference>
<comment type="caution">
    <text evidence="2">The sequence shown here is derived from an EMBL/GenBank/DDBJ whole genome shotgun (WGS) entry which is preliminary data.</text>
</comment>
<dbReference type="Proteomes" id="UP000593570">
    <property type="component" value="Unassembled WGS sequence"/>
</dbReference>
<dbReference type="PANTHER" id="PTHR47843">
    <property type="entry name" value="BTB DOMAIN-CONTAINING PROTEIN-RELATED"/>
    <property type="match status" value="1"/>
</dbReference>
<dbReference type="EMBL" id="JACDXP010000011">
    <property type="protein sequence ID" value="KAF6517536.1"/>
    <property type="molecule type" value="Genomic_DNA"/>
</dbReference>
<sequence>MAAQVFGSFQSTLKEYIHSMPASASYIDQTSSYYNQDTFSDAIVRCGEQKFKVHKLILSAHSPFFAKMLTGPWKVCAPLIILLLNAYCVEKESSENVIKLDDVEPSVVEAILWFMYHFDYSNLHGASTMVFNAQVYSVAEMYGIPALKAHAKNKFRVAINSGWSMDDFPLAITEVYQSTPVADRELRDLAVEVSCQHIDQLLGKEVFCEVLRTIPAFAADLVPFLSGGQEEKYECPSCDYIIRCEFSEEKSYYCPSCGERRSDWASHRV</sequence>
<proteinExistence type="predicted"/>
<dbReference type="Pfam" id="PF00651">
    <property type="entry name" value="BTB"/>
    <property type="match status" value="1"/>
</dbReference>
<name>A0A8H6GHD9_FUSOX</name>
<dbReference type="AlphaFoldDB" id="A0A8H6GHD9"/>
<gene>
    <name evidence="2" type="ORF">HZS61_003097</name>
</gene>
<dbReference type="SMART" id="SM00225">
    <property type="entry name" value="BTB"/>
    <property type="match status" value="1"/>
</dbReference>
<dbReference type="Gene3D" id="3.30.710.10">
    <property type="entry name" value="Potassium Channel Kv1.1, Chain A"/>
    <property type="match status" value="1"/>
</dbReference>
<evidence type="ECO:0000259" key="1">
    <source>
        <dbReference type="PROSITE" id="PS50097"/>
    </source>
</evidence>
<reference evidence="2 3" key="1">
    <citation type="journal article" date="2020" name="bioRxiv">
        <title>A chromosome-scale genome assembly for the Fusarium oxysporum strain Fo5176 to establish a model Arabidopsis-fungal pathosystem.</title>
        <authorList>
            <person name="Fokkens L."/>
            <person name="Guo L."/>
            <person name="Dora S."/>
            <person name="Wang B."/>
            <person name="Ye K."/>
            <person name="Sanchez-Rodriguez C."/>
            <person name="Croll D."/>
        </authorList>
    </citation>
    <scope>NUCLEOTIDE SEQUENCE [LARGE SCALE GENOMIC DNA]</scope>
    <source>
        <strain evidence="2 3">Fo5176</strain>
    </source>
</reference>
<organism evidence="2 3">
    <name type="scientific">Fusarium oxysporum f. sp. conglutinans</name>
    <dbReference type="NCBI Taxonomy" id="100902"/>
    <lineage>
        <taxon>Eukaryota</taxon>
        <taxon>Fungi</taxon>
        <taxon>Dikarya</taxon>
        <taxon>Ascomycota</taxon>
        <taxon>Pezizomycotina</taxon>
        <taxon>Sordariomycetes</taxon>
        <taxon>Hypocreomycetidae</taxon>
        <taxon>Hypocreales</taxon>
        <taxon>Nectriaceae</taxon>
        <taxon>Fusarium</taxon>
        <taxon>Fusarium oxysporum species complex</taxon>
    </lineage>
</organism>
<feature type="domain" description="BTB" evidence="1">
    <location>
        <begin position="40"/>
        <end position="116"/>
    </location>
</feature>
<protein>
    <recommendedName>
        <fullName evidence="1">BTB domain-containing protein</fullName>
    </recommendedName>
</protein>
<dbReference type="CDD" id="cd18186">
    <property type="entry name" value="BTB_POZ_ZBTB_KLHL-like"/>
    <property type="match status" value="1"/>
</dbReference>
<evidence type="ECO:0000313" key="3">
    <source>
        <dbReference type="Proteomes" id="UP000593570"/>
    </source>
</evidence>
<evidence type="ECO:0000313" key="2">
    <source>
        <dbReference type="EMBL" id="KAF6517536.1"/>
    </source>
</evidence>
<accession>A0A8H6GHD9</accession>
<dbReference type="PROSITE" id="PS50097">
    <property type="entry name" value="BTB"/>
    <property type="match status" value="1"/>
</dbReference>
<dbReference type="InterPro" id="IPR000210">
    <property type="entry name" value="BTB/POZ_dom"/>
</dbReference>
<dbReference type="SUPFAM" id="SSF54695">
    <property type="entry name" value="POZ domain"/>
    <property type="match status" value="1"/>
</dbReference>